<dbReference type="Pfam" id="PF18369">
    <property type="entry name" value="PKS_DE"/>
    <property type="match status" value="1"/>
</dbReference>
<dbReference type="InterPro" id="IPR057326">
    <property type="entry name" value="KR_dom"/>
</dbReference>
<dbReference type="SMART" id="SM01294">
    <property type="entry name" value="PKS_PP_betabranch"/>
    <property type="match status" value="1"/>
</dbReference>
<reference evidence="6 7" key="1">
    <citation type="submission" date="2021-06" db="EMBL/GenBank/DDBJ databases">
        <authorList>
            <person name="Pan X."/>
        </authorList>
    </citation>
    <scope>NUCLEOTIDE SEQUENCE [LARGE SCALE GENOMIC DNA]</scope>
    <source>
        <strain evidence="6 7">4503</strain>
    </source>
</reference>
<keyword evidence="4" id="KW-0511">Multifunctional enzyme</keyword>
<keyword evidence="1" id="KW-0596">Phosphopantetheine</keyword>
<keyword evidence="7" id="KW-1185">Reference proteome</keyword>
<dbReference type="SMART" id="SM00822">
    <property type="entry name" value="PKS_KR"/>
    <property type="match status" value="1"/>
</dbReference>
<dbReference type="PROSITE" id="PS50075">
    <property type="entry name" value="CARRIER"/>
    <property type="match status" value="1"/>
</dbReference>
<dbReference type="PROSITE" id="PS00012">
    <property type="entry name" value="PHOSPHOPANTETHEINE"/>
    <property type="match status" value="1"/>
</dbReference>
<evidence type="ECO:0000256" key="2">
    <source>
        <dbReference type="ARBA" id="ARBA00022553"/>
    </source>
</evidence>
<evidence type="ECO:0000313" key="6">
    <source>
        <dbReference type="EMBL" id="MBU3870904.1"/>
    </source>
</evidence>
<dbReference type="PANTHER" id="PTHR43775">
    <property type="entry name" value="FATTY ACID SYNTHASE"/>
    <property type="match status" value="1"/>
</dbReference>
<dbReference type="PANTHER" id="PTHR43775:SF51">
    <property type="entry name" value="INACTIVE PHENOLPHTHIOCEROL SYNTHESIS POLYKETIDE SYNTHASE TYPE I PKS1-RELATED"/>
    <property type="match status" value="1"/>
</dbReference>
<keyword evidence="3" id="KW-0808">Transferase</keyword>
<comment type="caution">
    <text evidence="6">The sequence shown here is derived from an EMBL/GenBank/DDBJ whole genome shotgun (WGS) entry which is preliminary data.</text>
</comment>
<keyword evidence="2" id="KW-0597">Phosphoprotein</keyword>
<evidence type="ECO:0000313" key="7">
    <source>
        <dbReference type="Proteomes" id="UP000720508"/>
    </source>
</evidence>
<dbReference type="Pfam" id="PF08659">
    <property type="entry name" value="KR"/>
    <property type="match status" value="1"/>
</dbReference>
<evidence type="ECO:0000256" key="3">
    <source>
        <dbReference type="ARBA" id="ARBA00022679"/>
    </source>
</evidence>
<organism evidence="6 7">
    <name type="scientific">Streptomyces niphimycinicus</name>
    <dbReference type="NCBI Taxonomy" id="2842201"/>
    <lineage>
        <taxon>Bacteria</taxon>
        <taxon>Bacillati</taxon>
        <taxon>Actinomycetota</taxon>
        <taxon>Actinomycetes</taxon>
        <taxon>Kitasatosporales</taxon>
        <taxon>Streptomycetaceae</taxon>
        <taxon>Streptomyces</taxon>
    </lineage>
</organism>
<dbReference type="SMART" id="SM00823">
    <property type="entry name" value="PKS_PP"/>
    <property type="match status" value="1"/>
</dbReference>
<protein>
    <submittedName>
        <fullName evidence="6">SDR family NAD(P)-dependent oxidoreductase</fullName>
    </submittedName>
</protein>
<gene>
    <name evidence="6" type="ORF">KN815_44715</name>
</gene>
<accession>A0ABS6CVH2</accession>
<dbReference type="InterPro" id="IPR009081">
    <property type="entry name" value="PP-bd_ACP"/>
</dbReference>
<dbReference type="EMBL" id="JAHLEM010000881">
    <property type="protein sequence ID" value="MBU3870904.1"/>
    <property type="molecule type" value="Genomic_DNA"/>
</dbReference>
<dbReference type="InterPro" id="IPR013968">
    <property type="entry name" value="PKS_KR"/>
</dbReference>
<dbReference type="RefSeq" id="WP_216347539.1">
    <property type="nucleotide sequence ID" value="NZ_JAHLEM010000881.1"/>
</dbReference>
<dbReference type="Pfam" id="PF00550">
    <property type="entry name" value="PP-binding"/>
    <property type="match status" value="1"/>
</dbReference>
<evidence type="ECO:0000259" key="5">
    <source>
        <dbReference type="PROSITE" id="PS50075"/>
    </source>
</evidence>
<dbReference type="InterPro" id="IPR006162">
    <property type="entry name" value="Ppantetheine_attach_site"/>
</dbReference>
<evidence type="ECO:0000256" key="4">
    <source>
        <dbReference type="ARBA" id="ARBA00023268"/>
    </source>
</evidence>
<name>A0ABS6CVH2_9ACTN</name>
<evidence type="ECO:0000256" key="1">
    <source>
        <dbReference type="ARBA" id="ARBA00022450"/>
    </source>
</evidence>
<dbReference type="InterPro" id="IPR050091">
    <property type="entry name" value="PKS_NRPS_Biosynth_Enz"/>
</dbReference>
<dbReference type="InterPro" id="IPR020806">
    <property type="entry name" value="PKS_PP-bd"/>
</dbReference>
<dbReference type="CDD" id="cd08952">
    <property type="entry name" value="KR_1_SDR_x"/>
    <property type="match status" value="1"/>
</dbReference>
<proteinExistence type="predicted"/>
<dbReference type="Proteomes" id="UP000720508">
    <property type="component" value="Unassembled WGS sequence"/>
</dbReference>
<feature type="domain" description="Carrier" evidence="5">
    <location>
        <begin position="510"/>
        <end position="585"/>
    </location>
</feature>
<sequence length="661" mass="69039">MAEPPTSAVDAAFWEAVEREDFGSFGIDAGQPLSAALPALAAWRRMRQEQSVIDGWRYRLGWAPIPGVSEEAVLTGTWLLVVEPGGGADDLMGAMRTAGAEVRMVTVAEAAEFAEAAEPETVQAMSGVVSLLPVEETVLLLQTLRTTAPLWCVTRGAVSVVDGDVVDPDQAGLWGLGRVIGLEHPDRWGGLIDLPPAVDEGVGAWLCRVLSGGTGEDQVAVRATGAWGARLTRVTPAADTSAEWRGRGTALVTGGTGALGGHVARWLAGAGVERIVLASRRGAEAPGVAELVAGLETLGVVVSVVGCDVADRGEVAALVAGIADLRTVVHTAGVLDDGVLESLTSERIREVMRVKVAGARNLDELTRGRDLDAFVLFSSAAGTLGNAGQASYAAANAVLDGLAQRRRAEGLVATSLAWGAWADSGMGAAQRQLPGMPPELAIAALQQSLVADETTMMIADVKWSSFGSRFTAVRPSPLLSELLTVATPPMEPVEEFATRLRGMSPIERDRAVLGLVRTHVAAVLGHAKPASVDPARTFQEVGFDSLTAVELRNRLATATGVAFPASVIFDYPTTAALADHVRAQLVPGETEGDATSVLDELNRLEAVLSDLSPSDLAGAEVAAKIKSLLSHWGAATNRDIELDSATDEEMFDLLGKEFGIS</sequence>
<dbReference type="InterPro" id="IPR041618">
    <property type="entry name" value="PKS_DE"/>
</dbReference>